<dbReference type="OrthoDB" id="2987348at2"/>
<keyword evidence="1 3" id="KW-0378">Hydrolase</keyword>
<dbReference type="PANTHER" id="PTHR43329">
    <property type="entry name" value="EPOXIDE HYDROLASE"/>
    <property type="match status" value="1"/>
</dbReference>
<dbReference type="KEGG" id="ari:UM93_00350"/>
<dbReference type="RefSeq" id="WP_045072971.1">
    <property type="nucleotide sequence ID" value="NZ_CP011005.1"/>
</dbReference>
<dbReference type="PATRIC" id="fig|1618207.4.peg.74"/>
<dbReference type="SUPFAM" id="SSF53474">
    <property type="entry name" value="alpha/beta-Hydrolases"/>
    <property type="match status" value="1"/>
</dbReference>
<reference evidence="3 4" key="1">
    <citation type="journal article" date="2015" name="Genome Announc.">
        <title>Complete Genome Sequencing of Protease-Producing Novel Arthrobacter sp. Strain IHBB 11108 Using PacBio Single-Molecule Real-Time Sequencing Technology.</title>
        <authorList>
            <person name="Kiran S."/>
            <person name="Swarnkar M.K."/>
            <person name="Pal M."/>
            <person name="Thakur R."/>
            <person name="Tewari R."/>
            <person name="Singh A.K."/>
            <person name="Gulati A."/>
        </authorList>
    </citation>
    <scope>NUCLEOTIDE SEQUENCE [LARGE SCALE GENOMIC DNA]</scope>
    <source>
        <strain evidence="3 4">IHBB 11108</strain>
    </source>
</reference>
<dbReference type="InterPro" id="IPR000639">
    <property type="entry name" value="Epox_hydrolase-like"/>
</dbReference>
<dbReference type="STRING" id="1618207.UM93_00350"/>
<dbReference type="GO" id="GO:0016787">
    <property type="term" value="F:hydrolase activity"/>
    <property type="evidence" value="ECO:0007669"/>
    <property type="project" value="UniProtKB-KW"/>
</dbReference>
<evidence type="ECO:0000256" key="1">
    <source>
        <dbReference type="ARBA" id="ARBA00022801"/>
    </source>
</evidence>
<dbReference type="Gene3D" id="3.40.50.1820">
    <property type="entry name" value="alpha/beta hydrolase"/>
    <property type="match status" value="1"/>
</dbReference>
<evidence type="ECO:0000313" key="3">
    <source>
        <dbReference type="EMBL" id="AJT40389.1"/>
    </source>
</evidence>
<name>A0A0D4BVP0_9MICC</name>
<dbReference type="PRINTS" id="PR00412">
    <property type="entry name" value="EPOXHYDRLASE"/>
</dbReference>
<dbReference type="InterPro" id="IPR029058">
    <property type="entry name" value="AB_hydrolase_fold"/>
</dbReference>
<feature type="domain" description="AB hydrolase-1" evidence="2">
    <location>
        <begin position="25"/>
        <end position="278"/>
    </location>
</feature>
<organism evidence="3 4">
    <name type="scientific">Psychromicrobium lacuslunae</name>
    <dbReference type="NCBI Taxonomy" id="1618207"/>
    <lineage>
        <taxon>Bacteria</taxon>
        <taxon>Bacillati</taxon>
        <taxon>Actinomycetota</taxon>
        <taxon>Actinomycetes</taxon>
        <taxon>Micrococcales</taxon>
        <taxon>Micrococcaceae</taxon>
        <taxon>Psychromicrobium</taxon>
    </lineage>
</organism>
<evidence type="ECO:0000313" key="4">
    <source>
        <dbReference type="Proteomes" id="UP000061839"/>
    </source>
</evidence>
<dbReference type="InterPro" id="IPR000073">
    <property type="entry name" value="AB_hydrolase_1"/>
</dbReference>
<evidence type="ECO:0000259" key="2">
    <source>
        <dbReference type="Pfam" id="PF00561"/>
    </source>
</evidence>
<proteinExistence type="predicted"/>
<sequence>MTDQTISTELLEVSYQVAGPASGHPVLLVHGWPDCRRSWDALLPELHERGFRSYAMDVRGFGNTRFRHHDTKRSGQLVALGQDILDFATALGLESYAVIGHDWGARAGYIAANLDGGKKMTSLTALSVGWGTNDPEQHISLQQAQNYWYHWLMATPRGARLVEQDRESFIRYLWQSWNPGYQVPEPAVEEVIDAAQNPDWAAVTLDSYRSRWGWSVPEERYRETELAMQQNPLIAVPTLLLHGAVDPCNAPQTSAGKEALFTSAYHREVLEKVGHFPQRQVPERVLAALLPFLEETSK</sequence>
<dbReference type="HOGENOM" id="CLU_020336_16_2_11"/>
<accession>A0A0D4BVP0</accession>
<keyword evidence="4" id="KW-1185">Reference proteome</keyword>
<gene>
    <name evidence="3" type="ORF">UM93_00350</name>
</gene>
<dbReference type="EMBL" id="CP011005">
    <property type="protein sequence ID" value="AJT40389.1"/>
    <property type="molecule type" value="Genomic_DNA"/>
</dbReference>
<dbReference type="AlphaFoldDB" id="A0A0D4BVP0"/>
<dbReference type="Pfam" id="PF00561">
    <property type="entry name" value="Abhydrolase_1"/>
    <property type="match status" value="1"/>
</dbReference>
<protein>
    <submittedName>
        <fullName evidence="3">Alpha/beta hydrolase</fullName>
    </submittedName>
</protein>
<dbReference type="Proteomes" id="UP000061839">
    <property type="component" value="Chromosome"/>
</dbReference>